<sequence length="63" mass="7211">MPQLSPMSWFMVISVFLICLVFFAVVLWWLIDGKYEVGYSNNKGKVSSKKNFMKWGFGGGLVK</sequence>
<dbReference type="EMBL" id="MN594534">
    <property type="protein sequence ID" value="QQV69699.1"/>
    <property type="molecule type" value="Genomic_DNA"/>
</dbReference>
<proteinExistence type="predicted"/>
<evidence type="ECO:0000256" key="1">
    <source>
        <dbReference type="SAM" id="Phobius"/>
    </source>
</evidence>
<keyword evidence="1" id="KW-1133">Transmembrane helix</keyword>
<dbReference type="AlphaFoldDB" id="A0A7U0FPR3"/>
<reference evidence="2" key="1">
    <citation type="journal article" date="2020" name="Zool. J. Linn. Soc.">
        <title>Phylogeny of European Anodontini (Bivalvia: Unionidae) with a redescription of Anodonta exulcerata.</title>
        <authorList>
            <person name="Riccardi N."/>
            <person name="Froufe E."/>
            <person name="Bogan A.E."/>
            <person name="Zieritz A."/>
            <person name="Teixeira A."/>
            <person name="Vanetti I."/>
            <person name="Varandas S."/>
            <person name="Zaccara S."/>
            <person name="Nagel K.-O."/>
            <person name="Lopes-Lima M."/>
        </authorList>
    </citation>
    <scope>NUCLEOTIDE SEQUENCE</scope>
    <source>
        <strain evidence="2">BIV0364</strain>
    </source>
</reference>
<organism evidence="2">
    <name type="scientific">Anodonta nuttalliana</name>
    <dbReference type="NCBI Taxonomy" id="358454"/>
    <lineage>
        <taxon>Eukaryota</taxon>
        <taxon>Metazoa</taxon>
        <taxon>Spiralia</taxon>
        <taxon>Lophotrochozoa</taxon>
        <taxon>Mollusca</taxon>
        <taxon>Bivalvia</taxon>
        <taxon>Autobranchia</taxon>
        <taxon>Heteroconchia</taxon>
        <taxon>Palaeoheterodonta</taxon>
        <taxon>Unionida</taxon>
        <taxon>Unionoidea</taxon>
        <taxon>Unionidae</taxon>
        <taxon>Anodontinae</taxon>
        <taxon>Anodonta</taxon>
    </lineage>
</organism>
<protein>
    <submittedName>
        <fullName evidence="2">ATP synthase F0 subunit 8</fullName>
    </submittedName>
</protein>
<dbReference type="GeneID" id="67147994"/>
<gene>
    <name evidence="2" type="primary">atp8</name>
</gene>
<keyword evidence="1" id="KW-0472">Membrane</keyword>
<name>A0A7U0FPR3_9BIVA</name>
<keyword evidence="1" id="KW-0812">Transmembrane</keyword>
<feature type="transmembrane region" description="Helical" evidence="1">
    <location>
        <begin position="7"/>
        <end position="31"/>
    </location>
</feature>
<dbReference type="RefSeq" id="YP_010148808.1">
    <property type="nucleotide sequence ID" value="NC_057111.1"/>
</dbReference>
<accession>A0A7U0FPR3</accession>
<keyword evidence="2" id="KW-0496">Mitochondrion</keyword>
<geneLocation type="mitochondrion" evidence="2"/>
<evidence type="ECO:0000313" key="2">
    <source>
        <dbReference type="EMBL" id="QQV69699.1"/>
    </source>
</evidence>